<dbReference type="GO" id="GO:0006412">
    <property type="term" value="P:translation"/>
    <property type="evidence" value="ECO:0007669"/>
    <property type="project" value="UniProtKB-UniRule"/>
</dbReference>
<dbReference type="GO" id="GO:0003735">
    <property type="term" value="F:structural constituent of ribosome"/>
    <property type="evidence" value="ECO:0007669"/>
    <property type="project" value="InterPro"/>
</dbReference>
<dbReference type="NCBIfam" id="TIGR00029">
    <property type="entry name" value="S20"/>
    <property type="match status" value="1"/>
</dbReference>
<evidence type="ECO:0000256" key="3">
    <source>
        <dbReference type="ARBA" id="ARBA00022884"/>
    </source>
</evidence>
<dbReference type="AlphaFoldDB" id="A0A6B1DUD2"/>
<dbReference type="GO" id="GO:0005829">
    <property type="term" value="C:cytosol"/>
    <property type="evidence" value="ECO:0007669"/>
    <property type="project" value="TreeGrafter"/>
</dbReference>
<evidence type="ECO:0000256" key="7">
    <source>
        <dbReference type="HAMAP-Rule" id="MF_00500"/>
    </source>
</evidence>
<evidence type="ECO:0000256" key="6">
    <source>
        <dbReference type="ARBA" id="ARBA00035136"/>
    </source>
</evidence>
<dbReference type="PANTHER" id="PTHR33398:SF1">
    <property type="entry name" value="SMALL RIBOSOMAL SUBUNIT PROTEIN BS20C"/>
    <property type="match status" value="1"/>
</dbReference>
<gene>
    <name evidence="7 9" type="primary">rpsT</name>
    <name evidence="9" type="ORF">F4Y08_08260</name>
</gene>
<organism evidence="9">
    <name type="scientific">Caldilineaceae bacterium SB0662_bin_9</name>
    <dbReference type="NCBI Taxonomy" id="2605258"/>
    <lineage>
        <taxon>Bacteria</taxon>
        <taxon>Bacillati</taxon>
        <taxon>Chloroflexota</taxon>
        <taxon>Caldilineae</taxon>
        <taxon>Caldilineales</taxon>
        <taxon>Caldilineaceae</taxon>
    </lineage>
</organism>
<protein>
    <recommendedName>
        <fullName evidence="6 7">Small ribosomal subunit protein bS20</fullName>
    </recommendedName>
</protein>
<dbReference type="HAMAP" id="MF_00500">
    <property type="entry name" value="Ribosomal_bS20"/>
    <property type="match status" value="1"/>
</dbReference>
<dbReference type="InterPro" id="IPR002583">
    <property type="entry name" value="Ribosomal_bS20"/>
</dbReference>
<comment type="caution">
    <text evidence="9">The sequence shown here is derived from an EMBL/GenBank/DDBJ whole genome shotgun (WGS) entry which is preliminary data.</text>
</comment>
<accession>A0A6B1DUD2</accession>
<keyword evidence="3 7" id="KW-0694">RNA-binding</keyword>
<keyword evidence="4 7" id="KW-0689">Ribosomal protein</keyword>
<comment type="function">
    <text evidence="7">Binds directly to 16S ribosomal RNA.</text>
</comment>
<evidence type="ECO:0000256" key="1">
    <source>
        <dbReference type="ARBA" id="ARBA00007634"/>
    </source>
</evidence>
<comment type="similarity">
    <text evidence="1 7">Belongs to the bacterial ribosomal protein bS20 family.</text>
</comment>
<proteinExistence type="inferred from homology"/>
<evidence type="ECO:0000256" key="8">
    <source>
        <dbReference type="SAM" id="MobiDB-lite"/>
    </source>
</evidence>
<evidence type="ECO:0000256" key="4">
    <source>
        <dbReference type="ARBA" id="ARBA00022980"/>
    </source>
</evidence>
<reference evidence="9" key="1">
    <citation type="submission" date="2019-09" db="EMBL/GenBank/DDBJ databases">
        <title>Characterisation of the sponge microbiome using genome-centric metagenomics.</title>
        <authorList>
            <person name="Engelberts J.P."/>
            <person name="Robbins S.J."/>
            <person name="De Goeij J.M."/>
            <person name="Aranda M."/>
            <person name="Bell S.C."/>
            <person name="Webster N.S."/>
        </authorList>
    </citation>
    <scope>NUCLEOTIDE SEQUENCE</scope>
    <source>
        <strain evidence="9">SB0662_bin_9</strain>
    </source>
</reference>
<evidence type="ECO:0000256" key="5">
    <source>
        <dbReference type="ARBA" id="ARBA00023274"/>
    </source>
</evidence>
<evidence type="ECO:0000256" key="2">
    <source>
        <dbReference type="ARBA" id="ARBA00022730"/>
    </source>
</evidence>
<keyword evidence="5 7" id="KW-0687">Ribonucleoprotein</keyword>
<keyword evidence="2 7" id="KW-0699">rRNA-binding</keyword>
<dbReference type="GO" id="GO:0015935">
    <property type="term" value="C:small ribosomal subunit"/>
    <property type="evidence" value="ECO:0007669"/>
    <property type="project" value="TreeGrafter"/>
</dbReference>
<sequence length="142" mass="15609">MIRPPRVPTDPRYRRPRQGGVLLTRWAAGPTMAVRPRIGRSVCVRSNPSISYMPNIQSAVKRARQNPKRRSANRFYRAKARNAVSRARFLLAAGDADAAAEGVQAASSALDRAARAHAVHSNLADRTKSRLARQLQAVQSAD</sequence>
<dbReference type="GO" id="GO:0070181">
    <property type="term" value="F:small ribosomal subunit rRNA binding"/>
    <property type="evidence" value="ECO:0007669"/>
    <property type="project" value="TreeGrafter"/>
</dbReference>
<dbReference type="EMBL" id="VXPY01000056">
    <property type="protein sequence ID" value="MYD90312.1"/>
    <property type="molecule type" value="Genomic_DNA"/>
</dbReference>
<evidence type="ECO:0000313" key="9">
    <source>
        <dbReference type="EMBL" id="MYD90312.1"/>
    </source>
</evidence>
<dbReference type="SUPFAM" id="SSF46992">
    <property type="entry name" value="Ribosomal protein S20"/>
    <property type="match status" value="1"/>
</dbReference>
<dbReference type="InterPro" id="IPR036510">
    <property type="entry name" value="Ribosomal_bS20_sf"/>
</dbReference>
<name>A0A6B1DUD2_9CHLR</name>
<dbReference type="Pfam" id="PF01649">
    <property type="entry name" value="Ribosomal_S20p"/>
    <property type="match status" value="1"/>
</dbReference>
<dbReference type="PANTHER" id="PTHR33398">
    <property type="entry name" value="30S RIBOSOMAL PROTEIN S20"/>
    <property type="match status" value="1"/>
</dbReference>
<dbReference type="Gene3D" id="1.20.58.110">
    <property type="entry name" value="Ribosomal protein S20"/>
    <property type="match status" value="1"/>
</dbReference>
<feature type="region of interest" description="Disordered" evidence="8">
    <location>
        <begin position="121"/>
        <end position="142"/>
    </location>
</feature>